<evidence type="ECO:0000313" key="3">
    <source>
        <dbReference type="EMBL" id="MBC2594558.1"/>
    </source>
</evidence>
<dbReference type="Proteomes" id="UP000546464">
    <property type="component" value="Unassembled WGS sequence"/>
</dbReference>
<dbReference type="AlphaFoldDB" id="A0A842HET9"/>
<dbReference type="RefSeq" id="WP_185675539.1">
    <property type="nucleotide sequence ID" value="NZ_JACHVB010000025.1"/>
</dbReference>
<dbReference type="PANTHER" id="PTHR12049:SF7">
    <property type="entry name" value="PROTEIN ARGININE METHYLTRANSFERASE NDUFAF7, MITOCHONDRIAL"/>
    <property type="match status" value="1"/>
</dbReference>
<proteinExistence type="predicted"/>
<dbReference type="Pfam" id="PF02636">
    <property type="entry name" value="Methyltransf_28"/>
    <property type="match status" value="1"/>
</dbReference>
<dbReference type="PANTHER" id="PTHR12049">
    <property type="entry name" value="PROTEIN ARGININE METHYLTRANSFERASE NDUFAF7, MITOCHONDRIAL"/>
    <property type="match status" value="1"/>
</dbReference>
<gene>
    <name evidence="3" type="ORF">H5P28_09835</name>
</gene>
<dbReference type="GO" id="GO:0032259">
    <property type="term" value="P:methylation"/>
    <property type="evidence" value="ECO:0007669"/>
    <property type="project" value="UniProtKB-KW"/>
</dbReference>
<keyword evidence="2 3" id="KW-0808">Transferase</keyword>
<dbReference type="Gene3D" id="3.40.50.12710">
    <property type="match status" value="2"/>
</dbReference>
<organism evidence="3 4">
    <name type="scientific">Ruficoccus amylovorans</name>
    <dbReference type="NCBI Taxonomy" id="1804625"/>
    <lineage>
        <taxon>Bacteria</taxon>
        <taxon>Pseudomonadati</taxon>
        <taxon>Verrucomicrobiota</taxon>
        <taxon>Opitutia</taxon>
        <taxon>Puniceicoccales</taxon>
        <taxon>Cerasicoccaceae</taxon>
        <taxon>Ruficoccus</taxon>
    </lineage>
</organism>
<evidence type="ECO:0000256" key="2">
    <source>
        <dbReference type="ARBA" id="ARBA00022679"/>
    </source>
</evidence>
<dbReference type="InterPro" id="IPR038375">
    <property type="entry name" value="NDUFAF7_sf"/>
</dbReference>
<evidence type="ECO:0000313" key="4">
    <source>
        <dbReference type="Proteomes" id="UP000546464"/>
    </source>
</evidence>
<accession>A0A842HET9</accession>
<keyword evidence="4" id="KW-1185">Reference proteome</keyword>
<keyword evidence="1 3" id="KW-0489">Methyltransferase</keyword>
<evidence type="ECO:0000256" key="1">
    <source>
        <dbReference type="ARBA" id="ARBA00022603"/>
    </source>
</evidence>
<reference evidence="3 4" key="1">
    <citation type="submission" date="2020-07" db="EMBL/GenBank/DDBJ databases">
        <authorList>
            <person name="Feng X."/>
        </authorList>
    </citation>
    <scope>NUCLEOTIDE SEQUENCE [LARGE SCALE GENOMIC DNA]</scope>
    <source>
        <strain evidence="3 4">JCM31066</strain>
    </source>
</reference>
<comment type="caution">
    <text evidence="3">The sequence shown here is derived from an EMBL/GenBank/DDBJ whole genome shotgun (WGS) entry which is preliminary data.</text>
</comment>
<dbReference type="SUPFAM" id="SSF53335">
    <property type="entry name" value="S-adenosyl-L-methionine-dependent methyltransferases"/>
    <property type="match status" value="1"/>
</dbReference>
<dbReference type="EMBL" id="JACHVB010000025">
    <property type="protein sequence ID" value="MBC2594558.1"/>
    <property type="molecule type" value="Genomic_DNA"/>
</dbReference>
<sequence>MPAPIFEALRQAADPAGHLSYAGFTRLALYHPEHGYYHRQRERVGRNEQSDFYTAASLGGVFADLLLEAIGQLAPAPLESFSLVELGVEAGRGTLAGQAGRFAFTHEIGSGQSMDLPERAIVFANELLDAQPFHRFGFIEGQWREYGVLVGPDGLSEVLLPRPSAEAEEFLATLPPSGEGYRLDISLEAETLLARIARQVRSGLLVFFDYGRSWPGLLEETPAGSARAYHRHEASTDLLARPGEQDLTCHVCWDRLADTLTANAWPGAKLETQEAFFVKHAAPAIERIITAPGNTFDPKKQTLKELIYPGHMGRKFQVMSVCKPDA</sequence>
<dbReference type="InterPro" id="IPR003788">
    <property type="entry name" value="NDUFAF7"/>
</dbReference>
<protein>
    <submittedName>
        <fullName evidence="3">SAM-dependent methyltransferase</fullName>
    </submittedName>
</protein>
<dbReference type="InterPro" id="IPR029063">
    <property type="entry name" value="SAM-dependent_MTases_sf"/>
</dbReference>
<dbReference type="GO" id="GO:0035243">
    <property type="term" value="F:protein-arginine omega-N symmetric methyltransferase activity"/>
    <property type="evidence" value="ECO:0007669"/>
    <property type="project" value="TreeGrafter"/>
</dbReference>
<name>A0A842HET9_9BACT</name>